<feature type="compositionally biased region" description="Polar residues" evidence="6">
    <location>
        <begin position="1215"/>
        <end position="1226"/>
    </location>
</feature>
<evidence type="ECO:0000256" key="1">
    <source>
        <dbReference type="ARBA" id="ARBA00005775"/>
    </source>
</evidence>
<dbReference type="RefSeq" id="XP_070314961.1">
    <property type="nucleotide sequence ID" value="XM_070458860.1"/>
</dbReference>
<dbReference type="SMART" id="SM00544">
    <property type="entry name" value="MA3"/>
    <property type="match status" value="1"/>
</dbReference>
<feature type="compositionally biased region" description="Basic and acidic residues" evidence="6">
    <location>
        <begin position="386"/>
        <end position="397"/>
    </location>
</feature>
<feature type="compositionally biased region" description="Basic and acidic residues" evidence="6">
    <location>
        <begin position="698"/>
        <end position="708"/>
    </location>
</feature>
<name>A0ABM4HHD3_ODOVR</name>
<protein>
    <submittedName>
        <fullName evidence="10 11">Eukaryotic translation initiation factor 4 gamma 3 isoform X18</fullName>
    </submittedName>
</protein>
<evidence type="ECO:0000313" key="11">
    <source>
        <dbReference type="RefSeq" id="XP_070314964.1"/>
    </source>
</evidence>
<dbReference type="PANTHER" id="PTHR23253:SF23">
    <property type="entry name" value="EUKARYOTIC TRANSLATION INITIATION FACTOR 4 GAMMA 3"/>
    <property type="match status" value="1"/>
</dbReference>
<dbReference type="GeneID" id="110149551"/>
<gene>
    <name evidence="10 11 12" type="primary">EIF4G3</name>
</gene>
<feature type="compositionally biased region" description="Basic and acidic residues" evidence="6">
    <location>
        <begin position="614"/>
        <end position="655"/>
    </location>
</feature>
<feature type="region of interest" description="Disordered" evidence="6">
    <location>
        <begin position="556"/>
        <end position="708"/>
    </location>
</feature>
<dbReference type="PROSITE" id="PS51363">
    <property type="entry name" value="W2"/>
    <property type="match status" value="1"/>
</dbReference>
<dbReference type="RefSeq" id="XP_070314966.1">
    <property type="nucleotide sequence ID" value="XM_070458865.1"/>
</dbReference>
<keyword evidence="5" id="KW-0648">Protein biosynthesis</keyword>
<feature type="compositionally biased region" description="Polar residues" evidence="6">
    <location>
        <begin position="1276"/>
        <end position="1290"/>
    </location>
</feature>
<dbReference type="SMART" id="SM00515">
    <property type="entry name" value="eIF5C"/>
    <property type="match status" value="1"/>
</dbReference>
<feature type="compositionally biased region" description="Acidic residues" evidence="6">
    <location>
        <begin position="563"/>
        <end position="572"/>
    </location>
</feature>
<evidence type="ECO:0000256" key="3">
    <source>
        <dbReference type="ARBA" id="ARBA00022553"/>
    </source>
</evidence>
<dbReference type="PANTHER" id="PTHR23253">
    <property type="entry name" value="EUKARYOTIC TRANSLATION INITIATION FACTOR 4 GAMMA"/>
    <property type="match status" value="1"/>
</dbReference>
<evidence type="ECO:0000256" key="6">
    <source>
        <dbReference type="SAM" id="MobiDB-lite"/>
    </source>
</evidence>
<feature type="region of interest" description="Disordered" evidence="6">
    <location>
        <begin position="386"/>
        <end position="416"/>
    </location>
</feature>
<dbReference type="SUPFAM" id="SSF48371">
    <property type="entry name" value="ARM repeat"/>
    <property type="match status" value="3"/>
</dbReference>
<dbReference type="InterPro" id="IPR003307">
    <property type="entry name" value="W2_domain"/>
</dbReference>
<dbReference type="SMART" id="SM00543">
    <property type="entry name" value="MIF4G"/>
    <property type="match status" value="1"/>
</dbReference>
<feature type="compositionally biased region" description="Basic and acidic residues" evidence="6">
    <location>
        <begin position="984"/>
        <end position="1000"/>
    </location>
</feature>
<dbReference type="GO" id="GO:0003743">
    <property type="term" value="F:translation initiation factor activity"/>
    <property type="evidence" value="ECO:0007669"/>
    <property type="project" value="UniProtKB-KW"/>
</dbReference>
<accession>A0ABM4HHD3</accession>
<evidence type="ECO:0000313" key="10">
    <source>
        <dbReference type="RefSeq" id="XP_070314961.1"/>
    </source>
</evidence>
<evidence type="ECO:0000259" key="7">
    <source>
        <dbReference type="PROSITE" id="PS51363"/>
    </source>
</evidence>
<evidence type="ECO:0000256" key="2">
    <source>
        <dbReference type="ARBA" id="ARBA00022540"/>
    </source>
</evidence>
<dbReference type="Gene3D" id="1.25.40.180">
    <property type="match status" value="3"/>
</dbReference>
<evidence type="ECO:0000259" key="8">
    <source>
        <dbReference type="PROSITE" id="PS51366"/>
    </source>
</evidence>
<feature type="region of interest" description="Disordered" evidence="6">
    <location>
        <begin position="984"/>
        <end position="1004"/>
    </location>
</feature>
<feature type="compositionally biased region" description="Basic and acidic residues" evidence="6">
    <location>
        <begin position="303"/>
        <end position="313"/>
    </location>
</feature>
<feature type="region of interest" description="Disordered" evidence="6">
    <location>
        <begin position="1138"/>
        <end position="1166"/>
    </location>
</feature>
<dbReference type="InterPro" id="IPR003890">
    <property type="entry name" value="MIF4G-like_typ-3"/>
</dbReference>
<dbReference type="PROSITE" id="PS51366">
    <property type="entry name" value="MI"/>
    <property type="match status" value="1"/>
</dbReference>
<reference evidence="9" key="1">
    <citation type="journal article" date="2022" name="J. Hered.">
        <title>A De Novo Chromosome-Level Genome Assembly of the White-Tailed Deer, Odocoileus Virginianus.</title>
        <authorList>
            <person name="London E.W."/>
            <person name="Roca A.L."/>
            <person name="Novakofski J.E."/>
            <person name="Mateus-Pinilla N.E."/>
        </authorList>
    </citation>
    <scope>NUCLEOTIDE SEQUENCE [LARGE SCALE GENOMIC DNA]</scope>
</reference>
<feature type="domain" description="W2" evidence="7">
    <location>
        <begin position="1541"/>
        <end position="1710"/>
    </location>
</feature>
<reference evidence="10 11" key="2">
    <citation type="submission" date="2025-05" db="UniProtKB">
        <authorList>
            <consortium name="RefSeq"/>
        </authorList>
    </citation>
    <scope>IDENTIFICATION</scope>
    <source>
        <tissue evidence="10 11">Tongue muscle</tissue>
    </source>
</reference>
<feature type="compositionally biased region" description="Pro residues" evidence="6">
    <location>
        <begin position="237"/>
        <end position="249"/>
    </location>
</feature>
<keyword evidence="2 10" id="KW-0396">Initiation factor</keyword>
<dbReference type="CDD" id="cd11559">
    <property type="entry name" value="W2_eIF4G1_like"/>
    <property type="match status" value="1"/>
</dbReference>
<feature type="region of interest" description="Disordered" evidence="6">
    <location>
        <begin position="817"/>
        <end position="837"/>
    </location>
</feature>
<feature type="region of interest" description="Disordered" evidence="6">
    <location>
        <begin position="1196"/>
        <end position="1348"/>
    </location>
</feature>
<dbReference type="InterPro" id="IPR003891">
    <property type="entry name" value="Initiation_fac_eIF4g_MI"/>
</dbReference>
<feature type="region of interest" description="Disordered" evidence="6">
    <location>
        <begin position="294"/>
        <end position="363"/>
    </location>
</feature>
<dbReference type="Pfam" id="PF02854">
    <property type="entry name" value="MIF4G"/>
    <property type="match status" value="1"/>
</dbReference>
<dbReference type="Pfam" id="PF02020">
    <property type="entry name" value="W2"/>
    <property type="match status" value="1"/>
</dbReference>
<evidence type="ECO:0000313" key="12">
    <source>
        <dbReference type="RefSeq" id="XP_070314966.1"/>
    </source>
</evidence>
<evidence type="ECO:0000256" key="4">
    <source>
        <dbReference type="ARBA" id="ARBA00022845"/>
    </source>
</evidence>
<comment type="similarity">
    <text evidence="1">Belongs to the eukaryotic initiation factor 4G family.</text>
</comment>
<dbReference type="RefSeq" id="XP_070314964.1">
    <property type="nucleotide sequence ID" value="XM_070458863.1"/>
</dbReference>
<dbReference type="Pfam" id="PF02847">
    <property type="entry name" value="MA3"/>
    <property type="match status" value="1"/>
</dbReference>
<keyword evidence="4" id="KW-0810">Translation regulation</keyword>
<sequence length="1710" mass="190003">MNSQPQTRSPILVLPRGWRNHSKEPSRTVPIHCTDNWKRRKVLEQTPVYRSLAGRGWIKYCIFAAGPRPAHHQGGFRPIQFFQRPQIQPPRAAIPNSSPSIRPGAQTPTAVYQANQHIMMVNHLPMPYPVPQGPQYCIPQYRHGGPPYVGPPQQYPVQPPGPAPFYPGPGPGDFPSAYGTPFYPSQPVYQSAPIIVPTQQQPPPAKREKKTIRIRDPNQGGKDITEEIMSGGGSRNPTPPIGRPTSTPTPPQFFCSHAHYRPFLYFTSQQLPSQGPEHSPAACGTVESARLAASAPVTAASDQKQEEKPKADPVLKTPSPVLRLALSGEKKEQAGPTSEITATESIPELPLPPSPTALSPLARSTVTPPASVALSSQPVFTSAVDDRCELSSSKEDAIPIPSPTSFTEASDPLPTDEIDDDICKKSCSVAPNDIPLISSTNLINEMNGVNEKLPATESIVEIVKQEVLPLTLELEILENPPEEMKVECVPTPVAPSIVPCFSPSPPTPPASPPPTPVTVATAATSVSTSSGPTGVQRVFEEDESIRTCLSEDAKEVQNKVEVEADGQTEEIVDSQNLSSRKSPVPAQTAMTAPKMWKKPKERTRAAEELLEAESEPKAEEELSGDKILESEQDKMSQGFHPERDPSDLKNVKTVEENGEEAEPVRNGAESVSEGEGIDAHSGSTDSSGEGVTFPFKSESWKPPDSEGKKQYDREFLLDFQFMPACIQKPEGLPPISDVVLDKINQPKLPMRTLDPRILPRGPDFTPAFADFGRQAPGGRGVPICKVQSRHGLPVLEQSKAPASTSLAMSHPPLKSLPLGLLNVGPRRSQPGQRREPRKIITVSVKEDVHLRKAENAWKPSQKRDSQAEDPENIKTQELFRKVRSILNKLTPQMFNQLMKQVSGLTVDTEERLKGVIDLVFEKAIDEPSFSVAYANMCRCLVTLKVPMADKPGNTVNFRKLLLNRCQKEFEKDKADDDVFEKKQKELEAASAPEERTRLHDELEEAKDKARRRSIGNIKFIGELFKLKMLTEAIMHDCVVKLLKNHDEESLECLCRLLTTIGKDLDFEKAKPRMDQYFNQMEKIVKERKTSSRIRFMLQDVIDLRLCNWVSRRADQGPKTIEQIHKEAKIEEQEEQRKVQQLMTKEKRRPGVQRVDDGGWNTVQGAKNSRVLDPSKFLKITKPTIDEKIQLVPKAQLGSWGKGSSGGAKASETDALRSSASSLNRFSALQPPAPSGSTSSTPLEFDSRRTLTSRGSMGREKNDKPLPSAAARPNTFMRGSSSKDLLDNQSQEEQRREMLETVKQLTGGMDVERGSAEAERSRAREPVTKPEIPATSASDKPALSEEEMERKSKSIIDEFLHINDFKEAMQCVEELSAQGLQHVFVRTGVEATLERSQVTRDHMGQLLCQLVQSAKLSKQDFFRGFSETLELADDMAIDIPHIWLYLAELVTPMLKEGGISMRELIAEFCKPLLPVGRAGVLISEILHLLCKQMSHKKVGALWREAGLSWKDFLPEGEDVHRFLLEQKLDFLQSDSSCSSEALLKKELSAEELYKRLEKLIIEDKANDEQIFDWVEANLDESQMSSPTFLRALMTAVCKAAIIADCSTFRVDTAVIKQRVPILLKYLDSDTEKELQALYALQASIVKLDQPANLLRMFFDCLYDEEVISEDAFYKWESSKDPAEQNGKGVALKSVTAFFTWLREAEEESEDN</sequence>
<feature type="region of interest" description="Disordered" evidence="6">
    <location>
        <begin position="851"/>
        <end position="873"/>
    </location>
</feature>
<organism evidence="9 12">
    <name type="scientific">Odocoileus virginianus</name>
    <name type="common">White-tailed deer</name>
    <dbReference type="NCBI Taxonomy" id="9874"/>
    <lineage>
        <taxon>Eukaryota</taxon>
        <taxon>Metazoa</taxon>
        <taxon>Chordata</taxon>
        <taxon>Craniata</taxon>
        <taxon>Vertebrata</taxon>
        <taxon>Euteleostomi</taxon>
        <taxon>Mammalia</taxon>
        <taxon>Eutheria</taxon>
        <taxon>Laurasiatheria</taxon>
        <taxon>Artiodactyla</taxon>
        <taxon>Ruminantia</taxon>
        <taxon>Pecora</taxon>
        <taxon>Cervidae</taxon>
        <taxon>Odocoileinae</taxon>
        <taxon>Odocoileus</taxon>
    </lineage>
</organism>
<keyword evidence="3" id="KW-0597">Phosphoprotein</keyword>
<dbReference type="Proteomes" id="UP001652640">
    <property type="component" value="Chromosome 30"/>
</dbReference>
<keyword evidence="9" id="KW-1185">Reference proteome</keyword>
<proteinExistence type="inferred from homology"/>
<feature type="compositionally biased region" description="Basic and acidic residues" evidence="6">
    <location>
        <begin position="1309"/>
        <end position="1327"/>
    </location>
</feature>
<evidence type="ECO:0000256" key="5">
    <source>
        <dbReference type="ARBA" id="ARBA00022917"/>
    </source>
</evidence>
<feature type="domain" description="MI" evidence="8">
    <location>
        <begin position="1346"/>
        <end position="1468"/>
    </location>
</feature>
<evidence type="ECO:0000313" key="9">
    <source>
        <dbReference type="Proteomes" id="UP001652640"/>
    </source>
</evidence>
<feature type="region of interest" description="Disordered" evidence="6">
    <location>
        <begin position="216"/>
        <end position="249"/>
    </location>
</feature>
<dbReference type="InterPro" id="IPR016024">
    <property type="entry name" value="ARM-type_fold"/>
</dbReference>